<dbReference type="InterPro" id="IPR019405">
    <property type="entry name" value="Lactonase_7-beta_prop"/>
</dbReference>
<dbReference type="FunFam" id="3.40.50.1820:FF:000028">
    <property type="entry name" value="S9 family peptidase"/>
    <property type="match status" value="1"/>
</dbReference>
<gene>
    <name evidence="7" type="ORF">GCM10011273_31380</name>
</gene>
<organism evidence="7 8">
    <name type="scientific">Asticcacaulis endophyticus</name>
    <dbReference type="NCBI Taxonomy" id="1395890"/>
    <lineage>
        <taxon>Bacteria</taxon>
        <taxon>Pseudomonadati</taxon>
        <taxon>Pseudomonadota</taxon>
        <taxon>Alphaproteobacteria</taxon>
        <taxon>Caulobacterales</taxon>
        <taxon>Caulobacteraceae</taxon>
        <taxon>Asticcacaulis</taxon>
    </lineage>
</organism>
<accession>A0A918QEN2</accession>
<dbReference type="SUPFAM" id="SSF82171">
    <property type="entry name" value="DPP6 N-terminal domain-like"/>
    <property type="match status" value="1"/>
</dbReference>
<dbReference type="EMBL" id="BMZB01000005">
    <property type="protein sequence ID" value="GGZ42300.1"/>
    <property type="molecule type" value="Genomic_DNA"/>
</dbReference>
<dbReference type="PANTHER" id="PTHR42776">
    <property type="entry name" value="SERINE PEPTIDASE S9 FAMILY MEMBER"/>
    <property type="match status" value="1"/>
</dbReference>
<comment type="caution">
    <text evidence="7">The sequence shown here is derived from an EMBL/GenBank/DDBJ whole genome shotgun (WGS) entry which is preliminary data.</text>
</comment>
<sequence length="691" mass="77008">MALAGGMATAESKPFTYNDLIELDRVSSLKVDPTGRFAVIAVRATDLEKNKGVTSLWIKDLSNTALKEWRLPISDQGASSPAWSADGKSIFYLSGGQIYMTDAKGAERTQITKLPIGIDSFKVSPDGKGFVVSMAITEGCAGEEIACTLKADEAQKAKKSSGVIYDKLFVRHWDTWFDFKRNHLFYVGLNAGGAATHATPLTDGFDGDVPSKPFGDEAEYEIAPNGRTVYFSARVAGKTEPWSTNFDVWQVDMQYPQDVAQKPELLRATKPHNLTPDNEAWDAEPRVSPDGKTLAYKAMKRPKFEADRYWIYLKDIATGKVTPLAHDWDRSPDSLTWSDDGKALYVVAADVGKTRLFRIDVATGKVTPLTKDGHIAGFDFTPQGAVFLKDSLAAPAQLYLQGRDRSALIDATAKPVTEFNKSRLDLRPRGQYEQFSFKGWNDDTVYGYIVKPADFDPNKKYPLAFIIHGGPQGSFSDAWSYRWNAQTYAGAGFVAVMIDFHASTGYGQAFTDAVSEHWGDRPLEDLQKGYAAALAKYPFIDKDRACALGASYGGYMVNWIASQWKGPWKCLVNHDGLFDTRSMGYATEELWFSEYENGGDVYNHTANYDKFNPALHAKDWSVPMLVIHSDLDYRVTPEQGLGTFTALQRQGIKSKFLRFPDENHWVLKPQNSVVWHQTVLDWLKENTAEAK</sequence>
<dbReference type="GO" id="GO:0006508">
    <property type="term" value="P:proteolysis"/>
    <property type="evidence" value="ECO:0007669"/>
    <property type="project" value="UniProtKB-KW"/>
</dbReference>
<dbReference type="InterPro" id="IPR001375">
    <property type="entry name" value="Peptidase_S9_cat"/>
</dbReference>
<dbReference type="Proteomes" id="UP000662572">
    <property type="component" value="Unassembled WGS sequence"/>
</dbReference>
<dbReference type="InterPro" id="IPR011659">
    <property type="entry name" value="WD40"/>
</dbReference>
<reference evidence="7" key="2">
    <citation type="submission" date="2020-09" db="EMBL/GenBank/DDBJ databases">
        <authorList>
            <person name="Sun Q."/>
            <person name="Kim S."/>
        </authorList>
    </citation>
    <scope>NUCLEOTIDE SEQUENCE</scope>
    <source>
        <strain evidence="7">KCTC 32296</strain>
    </source>
</reference>
<name>A0A918QEN2_9CAUL</name>
<dbReference type="GO" id="GO:0004252">
    <property type="term" value="F:serine-type endopeptidase activity"/>
    <property type="evidence" value="ECO:0007669"/>
    <property type="project" value="TreeGrafter"/>
</dbReference>
<keyword evidence="5" id="KW-0720">Serine protease</keyword>
<evidence type="ECO:0000313" key="8">
    <source>
        <dbReference type="Proteomes" id="UP000662572"/>
    </source>
</evidence>
<feature type="domain" description="Peptidase S9 prolyl oligopeptidase catalytic" evidence="6">
    <location>
        <begin position="479"/>
        <end position="687"/>
    </location>
</feature>
<dbReference type="SUPFAM" id="SSF53474">
    <property type="entry name" value="alpha/beta-Hydrolases"/>
    <property type="match status" value="1"/>
</dbReference>
<evidence type="ECO:0000256" key="2">
    <source>
        <dbReference type="ARBA" id="ARBA00022670"/>
    </source>
</evidence>
<keyword evidence="2" id="KW-0645">Protease</keyword>
<dbReference type="InterPro" id="IPR029058">
    <property type="entry name" value="AB_hydrolase_fold"/>
</dbReference>
<dbReference type="Gene3D" id="3.40.50.1820">
    <property type="entry name" value="alpha/beta hydrolase"/>
    <property type="match status" value="1"/>
</dbReference>
<reference evidence="7" key="1">
    <citation type="journal article" date="2014" name="Int. J. Syst. Evol. Microbiol.">
        <title>Complete genome sequence of Corynebacterium casei LMG S-19264T (=DSM 44701T), isolated from a smear-ripened cheese.</title>
        <authorList>
            <consortium name="US DOE Joint Genome Institute (JGI-PGF)"/>
            <person name="Walter F."/>
            <person name="Albersmeier A."/>
            <person name="Kalinowski J."/>
            <person name="Ruckert C."/>
        </authorList>
    </citation>
    <scope>NUCLEOTIDE SEQUENCE</scope>
    <source>
        <strain evidence="7">KCTC 32296</strain>
    </source>
</reference>
<dbReference type="PANTHER" id="PTHR42776:SF13">
    <property type="entry name" value="DIPEPTIDYL-PEPTIDASE 5"/>
    <property type="match status" value="1"/>
</dbReference>
<dbReference type="Pfam" id="PF10282">
    <property type="entry name" value="Lactonase"/>
    <property type="match status" value="1"/>
</dbReference>
<protein>
    <submittedName>
        <fullName evidence="7">Prolyl oligopeptidase</fullName>
    </submittedName>
</protein>
<dbReference type="Pfam" id="PF00326">
    <property type="entry name" value="Peptidase_S9"/>
    <property type="match status" value="1"/>
</dbReference>
<keyword evidence="8" id="KW-1185">Reference proteome</keyword>
<evidence type="ECO:0000256" key="4">
    <source>
        <dbReference type="ARBA" id="ARBA00022801"/>
    </source>
</evidence>
<proteinExistence type="inferred from homology"/>
<dbReference type="AlphaFoldDB" id="A0A918QEN2"/>
<evidence type="ECO:0000256" key="5">
    <source>
        <dbReference type="ARBA" id="ARBA00022825"/>
    </source>
</evidence>
<keyword evidence="3" id="KW-0732">Signal</keyword>
<dbReference type="Gene3D" id="2.120.10.30">
    <property type="entry name" value="TolB, C-terminal domain"/>
    <property type="match status" value="2"/>
</dbReference>
<keyword evidence="4" id="KW-0378">Hydrolase</keyword>
<dbReference type="Pfam" id="PF07676">
    <property type="entry name" value="PD40"/>
    <property type="match status" value="1"/>
</dbReference>
<evidence type="ECO:0000256" key="1">
    <source>
        <dbReference type="ARBA" id="ARBA00010040"/>
    </source>
</evidence>
<evidence type="ECO:0000256" key="3">
    <source>
        <dbReference type="ARBA" id="ARBA00022729"/>
    </source>
</evidence>
<evidence type="ECO:0000259" key="6">
    <source>
        <dbReference type="Pfam" id="PF00326"/>
    </source>
</evidence>
<evidence type="ECO:0000313" key="7">
    <source>
        <dbReference type="EMBL" id="GGZ42300.1"/>
    </source>
</evidence>
<comment type="similarity">
    <text evidence="1">Belongs to the peptidase S9C family.</text>
</comment>
<dbReference type="InterPro" id="IPR011042">
    <property type="entry name" value="6-blade_b-propeller_TolB-like"/>
</dbReference>